<dbReference type="EMBL" id="BGZK01002745">
    <property type="protein sequence ID" value="GBP96159.1"/>
    <property type="molecule type" value="Genomic_DNA"/>
</dbReference>
<gene>
    <name evidence="1" type="ORF">EVAR_64491_1</name>
</gene>
<protein>
    <submittedName>
        <fullName evidence="1">Uncharacterized protein</fullName>
    </submittedName>
</protein>
<name>A0A4C2AAG4_EUMVA</name>
<evidence type="ECO:0000313" key="2">
    <source>
        <dbReference type="Proteomes" id="UP000299102"/>
    </source>
</evidence>
<reference evidence="1 2" key="1">
    <citation type="journal article" date="2019" name="Commun. Biol.">
        <title>The bagworm genome reveals a unique fibroin gene that provides high tensile strength.</title>
        <authorList>
            <person name="Kono N."/>
            <person name="Nakamura H."/>
            <person name="Ohtoshi R."/>
            <person name="Tomita M."/>
            <person name="Numata K."/>
            <person name="Arakawa K."/>
        </authorList>
    </citation>
    <scope>NUCLEOTIDE SEQUENCE [LARGE SCALE GENOMIC DNA]</scope>
</reference>
<evidence type="ECO:0000313" key="1">
    <source>
        <dbReference type="EMBL" id="GBP96159.1"/>
    </source>
</evidence>
<keyword evidence="2" id="KW-1185">Reference proteome</keyword>
<accession>A0A4C2AAG4</accession>
<comment type="caution">
    <text evidence="1">The sequence shown here is derived from an EMBL/GenBank/DDBJ whole genome shotgun (WGS) entry which is preliminary data.</text>
</comment>
<organism evidence="1 2">
    <name type="scientific">Eumeta variegata</name>
    <name type="common">Bagworm moth</name>
    <name type="synonym">Eumeta japonica</name>
    <dbReference type="NCBI Taxonomy" id="151549"/>
    <lineage>
        <taxon>Eukaryota</taxon>
        <taxon>Metazoa</taxon>
        <taxon>Ecdysozoa</taxon>
        <taxon>Arthropoda</taxon>
        <taxon>Hexapoda</taxon>
        <taxon>Insecta</taxon>
        <taxon>Pterygota</taxon>
        <taxon>Neoptera</taxon>
        <taxon>Endopterygota</taxon>
        <taxon>Lepidoptera</taxon>
        <taxon>Glossata</taxon>
        <taxon>Ditrysia</taxon>
        <taxon>Tineoidea</taxon>
        <taxon>Psychidae</taxon>
        <taxon>Oiketicinae</taxon>
        <taxon>Eumeta</taxon>
    </lineage>
</organism>
<dbReference type="AlphaFoldDB" id="A0A4C2AAG4"/>
<proteinExistence type="predicted"/>
<sequence>MEYRTHGAVFARVGRCNNVPSSRLPLPKNFYKNTNVTRVATSQRLMTDRSCLAKNVSYGYDFIVDFSAYIAVVQKWRENNPVYRARIRAEEIRVPSERLT</sequence>
<dbReference type="Proteomes" id="UP000299102">
    <property type="component" value="Unassembled WGS sequence"/>
</dbReference>